<reference evidence="9" key="1">
    <citation type="submission" date="2020-07" db="EMBL/GenBank/DDBJ databases">
        <title>Huge and variable diversity of episymbiotic CPR bacteria and DPANN archaea in groundwater ecosystems.</title>
        <authorList>
            <person name="He C.Y."/>
            <person name="Keren R."/>
            <person name="Whittaker M."/>
            <person name="Farag I.F."/>
            <person name="Doudna J."/>
            <person name="Cate J.H.D."/>
            <person name="Banfield J.F."/>
        </authorList>
    </citation>
    <scope>NUCLEOTIDE SEQUENCE</scope>
    <source>
        <strain evidence="9">NC_groundwater_672_Ag_B-0.1um_62_36</strain>
    </source>
</reference>
<dbReference type="GO" id="GO:0005829">
    <property type="term" value="C:cytosol"/>
    <property type="evidence" value="ECO:0007669"/>
    <property type="project" value="TreeGrafter"/>
</dbReference>
<keyword evidence="4" id="KW-0805">Transcription regulation</keyword>
<dbReference type="GO" id="GO:0030527">
    <property type="term" value="F:structural constituent of chromatin"/>
    <property type="evidence" value="ECO:0007669"/>
    <property type="project" value="InterPro"/>
</dbReference>
<evidence type="ECO:0000313" key="10">
    <source>
        <dbReference type="Proteomes" id="UP000769766"/>
    </source>
</evidence>
<comment type="similarity">
    <text evidence="1 8">Belongs to the bacterial histone-like protein family.</text>
</comment>
<dbReference type="InterPro" id="IPR020816">
    <property type="entry name" value="Histone-like_DNA-bd_CS"/>
</dbReference>
<organism evidence="9 10">
    <name type="scientific">Tectimicrobiota bacterium</name>
    <dbReference type="NCBI Taxonomy" id="2528274"/>
    <lineage>
        <taxon>Bacteria</taxon>
        <taxon>Pseudomonadati</taxon>
        <taxon>Nitrospinota/Tectimicrobiota group</taxon>
        <taxon>Candidatus Tectimicrobiota</taxon>
    </lineage>
</organism>
<evidence type="ECO:0000256" key="8">
    <source>
        <dbReference type="RuleBase" id="RU003939"/>
    </source>
</evidence>
<dbReference type="PROSITE" id="PS00045">
    <property type="entry name" value="HISTONE_LIKE"/>
    <property type="match status" value="1"/>
</dbReference>
<dbReference type="NCBIfam" id="NF001401">
    <property type="entry name" value="PRK00285.1"/>
    <property type="match status" value="1"/>
</dbReference>
<evidence type="ECO:0000313" key="9">
    <source>
        <dbReference type="EMBL" id="MBI2876725.1"/>
    </source>
</evidence>
<dbReference type="SUPFAM" id="SSF47729">
    <property type="entry name" value="IHF-like DNA-binding proteins"/>
    <property type="match status" value="1"/>
</dbReference>
<evidence type="ECO:0000256" key="5">
    <source>
        <dbReference type="ARBA" id="ARBA00023125"/>
    </source>
</evidence>
<keyword evidence="3" id="KW-0810">Translation regulation</keyword>
<dbReference type="GO" id="GO:0009893">
    <property type="term" value="P:positive regulation of metabolic process"/>
    <property type="evidence" value="ECO:0007669"/>
    <property type="project" value="UniProtKB-ARBA"/>
</dbReference>
<dbReference type="EMBL" id="JACPRF010000228">
    <property type="protein sequence ID" value="MBI2876725.1"/>
    <property type="molecule type" value="Genomic_DNA"/>
</dbReference>
<comment type="caution">
    <text evidence="9">The sequence shown here is derived from an EMBL/GenBank/DDBJ whole genome shotgun (WGS) entry which is preliminary data.</text>
</comment>
<evidence type="ECO:0000256" key="6">
    <source>
        <dbReference type="ARBA" id="ARBA00023163"/>
    </source>
</evidence>
<gene>
    <name evidence="9" type="ORF">HYY20_07580</name>
</gene>
<proteinExistence type="inferred from homology"/>
<dbReference type="GO" id="GO:0006417">
    <property type="term" value="P:regulation of translation"/>
    <property type="evidence" value="ECO:0007669"/>
    <property type="project" value="UniProtKB-KW"/>
</dbReference>
<dbReference type="InterPro" id="IPR005684">
    <property type="entry name" value="IHF_alpha"/>
</dbReference>
<dbReference type="AlphaFoldDB" id="A0A932CNQ3"/>
<dbReference type="InterPro" id="IPR010992">
    <property type="entry name" value="IHF-like_DNA-bd_dom_sf"/>
</dbReference>
<evidence type="ECO:0000256" key="7">
    <source>
        <dbReference type="ARBA" id="ARBA00023172"/>
    </source>
</evidence>
<protein>
    <recommendedName>
        <fullName evidence="2">Integration host factor subunit alpha</fullName>
    </recommendedName>
</protein>
<keyword evidence="6" id="KW-0804">Transcription</keyword>
<dbReference type="Proteomes" id="UP000769766">
    <property type="component" value="Unassembled WGS sequence"/>
</dbReference>
<dbReference type="GO" id="GO:0006355">
    <property type="term" value="P:regulation of DNA-templated transcription"/>
    <property type="evidence" value="ECO:0007669"/>
    <property type="project" value="InterPro"/>
</dbReference>
<dbReference type="GO" id="GO:0006310">
    <property type="term" value="P:DNA recombination"/>
    <property type="evidence" value="ECO:0007669"/>
    <property type="project" value="UniProtKB-KW"/>
</dbReference>
<name>A0A932CNQ3_UNCTE</name>
<dbReference type="PANTHER" id="PTHR33175:SF2">
    <property type="entry name" value="INTEGRATION HOST FACTOR SUBUNIT ALPHA"/>
    <property type="match status" value="1"/>
</dbReference>
<sequence>MVKADLRDQVYEKVGFSKNEASDVIEAVFDVVKDTLKSGERVQIAGFGIFDIREKGKRVGRNPKTGEEIVISPRKVLTFKPSKILRDEVNR</sequence>
<dbReference type="Gene3D" id="4.10.520.10">
    <property type="entry name" value="IHF-like DNA-binding proteins"/>
    <property type="match status" value="1"/>
</dbReference>
<keyword evidence="7" id="KW-0233">DNA recombination</keyword>
<dbReference type="CDD" id="cd13835">
    <property type="entry name" value="IHF_A"/>
    <property type="match status" value="1"/>
</dbReference>
<dbReference type="Pfam" id="PF00216">
    <property type="entry name" value="Bac_DNA_binding"/>
    <property type="match status" value="1"/>
</dbReference>
<dbReference type="PANTHER" id="PTHR33175">
    <property type="entry name" value="DNA-BINDING PROTEIN HU"/>
    <property type="match status" value="1"/>
</dbReference>
<dbReference type="SMART" id="SM00411">
    <property type="entry name" value="BHL"/>
    <property type="match status" value="1"/>
</dbReference>
<accession>A0A932CNQ3</accession>
<dbReference type="PRINTS" id="PR01727">
    <property type="entry name" value="DNABINDINGHU"/>
</dbReference>
<keyword evidence="5" id="KW-0238">DNA-binding</keyword>
<evidence type="ECO:0000256" key="3">
    <source>
        <dbReference type="ARBA" id="ARBA00022845"/>
    </source>
</evidence>
<dbReference type="GO" id="GO:0003677">
    <property type="term" value="F:DNA binding"/>
    <property type="evidence" value="ECO:0007669"/>
    <property type="project" value="UniProtKB-KW"/>
</dbReference>
<evidence type="ECO:0000256" key="2">
    <source>
        <dbReference type="ARBA" id="ARBA00018329"/>
    </source>
</evidence>
<dbReference type="InterPro" id="IPR000119">
    <property type="entry name" value="Hist_DNA-bd"/>
</dbReference>
<evidence type="ECO:0000256" key="4">
    <source>
        <dbReference type="ARBA" id="ARBA00023015"/>
    </source>
</evidence>
<evidence type="ECO:0000256" key="1">
    <source>
        <dbReference type="ARBA" id="ARBA00010529"/>
    </source>
</evidence>